<dbReference type="PANTHER" id="PTHR33594:SF1">
    <property type="entry name" value="HD_PDEASE DOMAIN-CONTAINING PROTEIN"/>
    <property type="match status" value="1"/>
</dbReference>
<name>A0A6C0BX53_9ZZZZ</name>
<proteinExistence type="predicted"/>
<reference evidence="1" key="1">
    <citation type="journal article" date="2020" name="Nature">
        <title>Giant virus diversity and host interactions through global metagenomics.</title>
        <authorList>
            <person name="Schulz F."/>
            <person name="Roux S."/>
            <person name="Paez-Espino D."/>
            <person name="Jungbluth S."/>
            <person name="Walsh D.A."/>
            <person name="Denef V.J."/>
            <person name="McMahon K.D."/>
            <person name="Konstantinidis K.T."/>
            <person name="Eloe-Fadrosh E.A."/>
            <person name="Kyrpides N.C."/>
            <person name="Woyke T."/>
        </authorList>
    </citation>
    <scope>NUCLEOTIDE SEQUENCE</scope>
    <source>
        <strain evidence="1">GVMAG-M-3300020166-18</strain>
    </source>
</reference>
<sequence length="201" mass="23392">MTMSAKNNIDSTHDISHTFQVLNNACKIYEQEKYTSPPITQYEKIIYSAAALHDMCDDKYTNVDEGMHDIDLFLERNSIKPIERKAILDVISTMSYSKVKKNGFPCHGEYQRAFHIVREADLLAAYDFDRCILYKMHRDQNGDVDTAFREAEDLFKDRVFKHKIHGLLTTKYATDQHDLLCATAEASIETWRNMLSRIRPM</sequence>
<dbReference type="EMBL" id="MN739276">
    <property type="protein sequence ID" value="QHS96680.1"/>
    <property type="molecule type" value="Genomic_DNA"/>
</dbReference>
<dbReference type="SUPFAM" id="SSF109604">
    <property type="entry name" value="HD-domain/PDEase-like"/>
    <property type="match status" value="1"/>
</dbReference>
<dbReference type="AlphaFoldDB" id="A0A6C0BX53"/>
<protein>
    <recommendedName>
        <fullName evidence="2">HD domain-containing protein</fullName>
    </recommendedName>
</protein>
<organism evidence="1">
    <name type="scientific">viral metagenome</name>
    <dbReference type="NCBI Taxonomy" id="1070528"/>
    <lineage>
        <taxon>unclassified sequences</taxon>
        <taxon>metagenomes</taxon>
        <taxon>organismal metagenomes</taxon>
    </lineage>
</organism>
<dbReference type="PANTHER" id="PTHR33594">
    <property type="entry name" value="SUPERFAMILY HYDROLASE, PUTATIVE (AFU_ORTHOLOGUE AFUA_1G03035)-RELATED"/>
    <property type="match status" value="1"/>
</dbReference>
<accession>A0A6C0BX53</accession>
<dbReference type="Gene3D" id="1.10.3210.10">
    <property type="entry name" value="Hypothetical protein af1432"/>
    <property type="match status" value="1"/>
</dbReference>
<evidence type="ECO:0008006" key="2">
    <source>
        <dbReference type="Google" id="ProtNLM"/>
    </source>
</evidence>
<evidence type="ECO:0000313" key="1">
    <source>
        <dbReference type="EMBL" id="QHS96680.1"/>
    </source>
</evidence>